<comment type="caution">
    <text evidence="1">The sequence shown here is derived from an EMBL/GenBank/DDBJ whole genome shotgun (WGS) entry which is preliminary data.</text>
</comment>
<proteinExistence type="predicted"/>
<dbReference type="EMBL" id="JAPYKO010000016">
    <property type="protein sequence ID" value="MEI9404794.1"/>
    <property type="molecule type" value="Genomic_DNA"/>
</dbReference>
<dbReference type="SUPFAM" id="SSF47413">
    <property type="entry name" value="lambda repressor-like DNA-binding domains"/>
    <property type="match status" value="1"/>
</dbReference>
<gene>
    <name evidence="1" type="ORF">O7A05_21905</name>
</gene>
<dbReference type="CDD" id="cd00093">
    <property type="entry name" value="HTH_XRE"/>
    <property type="match status" value="1"/>
</dbReference>
<dbReference type="Proteomes" id="UP001366503">
    <property type="component" value="Unassembled WGS sequence"/>
</dbReference>
<reference evidence="1 2" key="1">
    <citation type="submission" date="2022-12" db="EMBL/GenBank/DDBJ databases">
        <authorList>
            <person name="Muema E."/>
        </authorList>
    </citation>
    <scope>NUCLEOTIDE SEQUENCE [LARGE SCALE GENOMIC DNA]</scope>
    <source>
        <strain evidence="2">1330</strain>
    </source>
</reference>
<name>A0ABU8KJ29_9HYPH</name>
<protein>
    <submittedName>
        <fullName evidence="1">Helix-turn-helix transcriptional regulator</fullName>
    </submittedName>
</protein>
<evidence type="ECO:0000313" key="1">
    <source>
        <dbReference type="EMBL" id="MEI9404794.1"/>
    </source>
</evidence>
<organism evidence="1 2">
    <name type="scientific">Mesorhizobium argentiipisi</name>
    <dbReference type="NCBI Taxonomy" id="3015175"/>
    <lineage>
        <taxon>Bacteria</taxon>
        <taxon>Pseudomonadati</taxon>
        <taxon>Pseudomonadota</taxon>
        <taxon>Alphaproteobacteria</taxon>
        <taxon>Hyphomicrobiales</taxon>
        <taxon>Phyllobacteriaceae</taxon>
        <taxon>Mesorhizobium</taxon>
    </lineage>
</organism>
<dbReference type="InterPro" id="IPR010982">
    <property type="entry name" value="Lambda_DNA-bd_dom_sf"/>
</dbReference>
<dbReference type="Gene3D" id="1.10.260.40">
    <property type="entry name" value="lambda repressor-like DNA-binding domains"/>
    <property type="match status" value="1"/>
</dbReference>
<sequence>MNAVQCKMARVALGWGTRDLARHTGVSPDTVARFERGEQLKDSTVAALRVTFEAAGIEFIPENGGGPGVRLAKRP</sequence>
<evidence type="ECO:0000313" key="2">
    <source>
        <dbReference type="Proteomes" id="UP001366503"/>
    </source>
</evidence>
<dbReference type="InterPro" id="IPR001387">
    <property type="entry name" value="Cro/C1-type_HTH"/>
</dbReference>
<dbReference type="RefSeq" id="WP_337095031.1">
    <property type="nucleotide sequence ID" value="NZ_JAPYKO010000016.1"/>
</dbReference>
<accession>A0ABU8KJ29</accession>
<keyword evidence="2" id="KW-1185">Reference proteome</keyword>
<dbReference type="Pfam" id="PF13560">
    <property type="entry name" value="HTH_31"/>
    <property type="match status" value="1"/>
</dbReference>